<accession>A0A223LGL9</accession>
<protein>
    <submittedName>
        <fullName evidence="1">Uncharacterized protein</fullName>
    </submittedName>
</protein>
<reference evidence="1 2" key="1">
    <citation type="submission" date="2017-07" db="EMBL/GenBank/DDBJ databases">
        <title>In vitro design and evaluation of phage cocktails against multidrug-resistant Aeromonas salmonicida.</title>
        <authorList>
            <person name="Chen L."/>
            <person name="Yuan S."/>
            <person name="Ma Y."/>
        </authorList>
    </citation>
    <scope>NUCLEOTIDE SEQUENCE [LARGE SCALE GENOMIC DNA]</scope>
</reference>
<dbReference type="RefSeq" id="YP_009613090.1">
    <property type="nucleotide sequence ID" value="NC_042019.1"/>
</dbReference>
<dbReference type="EMBL" id="MF479730">
    <property type="protein sequence ID" value="ASU00639.1"/>
    <property type="molecule type" value="Genomic_DNA"/>
</dbReference>
<sequence length="92" mass="10505">MTLHEEISEALVRICRINVRFMGDEETADELSDEVNPIIANIKAGIATRKELGRLCHLGLVHEANLYGSNWSQIVSEMEQRMKKEHSYANHL</sequence>
<proteinExistence type="predicted"/>
<name>A0A223LGL9_9CAUD</name>
<organism evidence="1 2">
    <name type="scientific">Aeromonas phage AS-gz</name>
    <dbReference type="NCBI Taxonomy" id="2026082"/>
    <lineage>
        <taxon>Viruses</taxon>
        <taxon>Duplodnaviria</taxon>
        <taxon>Heunggongvirae</taxon>
        <taxon>Uroviricota</taxon>
        <taxon>Caudoviricetes</taxon>
        <taxon>Pantevenvirales</taxon>
        <taxon>Straboviridae</taxon>
        <taxon>Tulanevirus</taxon>
        <taxon>Tulanevirus asgz</taxon>
    </lineage>
</organism>
<dbReference type="GeneID" id="40089460"/>
<evidence type="ECO:0000313" key="1">
    <source>
        <dbReference type="EMBL" id="ASU00639.1"/>
    </source>
</evidence>
<evidence type="ECO:0000313" key="2">
    <source>
        <dbReference type="Proteomes" id="UP000221110"/>
    </source>
</evidence>
<dbReference type="Proteomes" id="UP000221110">
    <property type="component" value="Segment"/>
</dbReference>
<dbReference type="KEGG" id="vg:40089460"/>
<keyword evidence="2" id="KW-1185">Reference proteome</keyword>